<organism evidence="2">
    <name type="scientific">marine sediment metagenome</name>
    <dbReference type="NCBI Taxonomy" id="412755"/>
    <lineage>
        <taxon>unclassified sequences</taxon>
        <taxon>metagenomes</taxon>
        <taxon>ecological metagenomes</taxon>
    </lineage>
</organism>
<name>A0A0F9ITD5_9ZZZZ</name>
<sequence length="199" mass="22684">MHSNDQLYGISTWIFEEKGLKIEEALNKISASGFKCVEIWGNLFHLDPRINPDIKSIKALVNKLDLCVHSIHAPFTGLKIGYPDIRLEKEWLRVIGASLEYCVKLGAEIAVVHSYSCSEKMDKEMSTDSREFIKEFIEKLNKFALELGIQLAVENQPSFNTPPFIHSIKELSRLWPDNEIGFCFDIGHASLNRVETESE</sequence>
<dbReference type="Pfam" id="PF01261">
    <property type="entry name" value="AP_endonuc_2"/>
    <property type="match status" value="1"/>
</dbReference>
<dbReference type="AlphaFoldDB" id="A0A0F9ITD5"/>
<dbReference type="SUPFAM" id="SSF51658">
    <property type="entry name" value="Xylose isomerase-like"/>
    <property type="match status" value="1"/>
</dbReference>
<dbReference type="InterPro" id="IPR036237">
    <property type="entry name" value="Xyl_isomerase-like_sf"/>
</dbReference>
<comment type="caution">
    <text evidence="2">The sequence shown here is derived from an EMBL/GenBank/DDBJ whole genome shotgun (WGS) entry which is preliminary data.</text>
</comment>
<accession>A0A0F9ITD5</accession>
<feature type="domain" description="Xylose isomerase-like TIM barrel" evidence="1">
    <location>
        <begin position="28"/>
        <end position="191"/>
    </location>
</feature>
<dbReference type="InterPro" id="IPR013022">
    <property type="entry name" value="Xyl_isomerase-like_TIM-brl"/>
</dbReference>
<proteinExistence type="predicted"/>
<feature type="non-terminal residue" evidence="2">
    <location>
        <position position="199"/>
    </location>
</feature>
<reference evidence="2" key="1">
    <citation type="journal article" date="2015" name="Nature">
        <title>Complex archaea that bridge the gap between prokaryotes and eukaryotes.</title>
        <authorList>
            <person name="Spang A."/>
            <person name="Saw J.H."/>
            <person name="Jorgensen S.L."/>
            <person name="Zaremba-Niedzwiedzka K."/>
            <person name="Martijn J."/>
            <person name="Lind A.E."/>
            <person name="van Eijk R."/>
            <person name="Schleper C."/>
            <person name="Guy L."/>
            <person name="Ettema T.J."/>
        </authorList>
    </citation>
    <scope>NUCLEOTIDE SEQUENCE</scope>
</reference>
<dbReference type="Gene3D" id="3.20.20.150">
    <property type="entry name" value="Divalent-metal-dependent TIM barrel enzymes"/>
    <property type="match status" value="1"/>
</dbReference>
<dbReference type="PANTHER" id="PTHR12110">
    <property type="entry name" value="HYDROXYPYRUVATE ISOMERASE"/>
    <property type="match status" value="1"/>
</dbReference>
<dbReference type="InterPro" id="IPR050312">
    <property type="entry name" value="IolE/XylAMocC-like"/>
</dbReference>
<evidence type="ECO:0000259" key="1">
    <source>
        <dbReference type="Pfam" id="PF01261"/>
    </source>
</evidence>
<gene>
    <name evidence="2" type="ORF">LCGC14_1540250</name>
</gene>
<evidence type="ECO:0000313" key="2">
    <source>
        <dbReference type="EMBL" id="KKM60593.1"/>
    </source>
</evidence>
<protein>
    <recommendedName>
        <fullName evidence="1">Xylose isomerase-like TIM barrel domain-containing protein</fullName>
    </recommendedName>
</protein>
<dbReference type="EMBL" id="LAZR01011650">
    <property type="protein sequence ID" value="KKM60593.1"/>
    <property type="molecule type" value="Genomic_DNA"/>
</dbReference>